<evidence type="ECO:0008006" key="3">
    <source>
        <dbReference type="Google" id="ProtNLM"/>
    </source>
</evidence>
<evidence type="ECO:0000313" key="1">
    <source>
        <dbReference type="EMBL" id="GAA2027862.1"/>
    </source>
</evidence>
<dbReference type="Proteomes" id="UP001501285">
    <property type="component" value="Unassembled WGS sequence"/>
</dbReference>
<protein>
    <recommendedName>
        <fullName evidence="3">Leucine-rich repeat domain-containing protein</fullName>
    </recommendedName>
</protein>
<proteinExistence type="predicted"/>
<name>A0ABN2U395_9MICO</name>
<dbReference type="SUPFAM" id="SSF52058">
    <property type="entry name" value="L domain-like"/>
    <property type="match status" value="1"/>
</dbReference>
<accession>A0ABN2U395</accession>
<dbReference type="EMBL" id="BAAANB010000008">
    <property type="protein sequence ID" value="GAA2027862.1"/>
    <property type="molecule type" value="Genomic_DNA"/>
</dbReference>
<dbReference type="InterPro" id="IPR032675">
    <property type="entry name" value="LRR_dom_sf"/>
</dbReference>
<sequence>MIPSMTTYERGAEIDWRYQPIDFSKRLLVKVGPEGVDPTDLKREFESAGYSHLSLTIPRGVPLPNLEFLEQVQQIEQLDVTGPVRDDTYAFRRTDIRRLSLLTRCQRRIPEVSLSHLGELALDARPNLERVHDLAQLRRLSLFGWKSQDLTMLGHMPRLENLCIEARKYVLLTLDGLERCPHLRDVRLDRVRVASLTPLRRLQLTRLWVLGGSRVSQEVLLDLADLAGMVELADLRIINGGAVKSTRPLLELPNLSWLRLNGTRIVDGDTAPLALLAGKGVRI</sequence>
<organism evidence="1 2">
    <name type="scientific">Terrabacter terrae</name>
    <dbReference type="NCBI Taxonomy" id="318434"/>
    <lineage>
        <taxon>Bacteria</taxon>
        <taxon>Bacillati</taxon>
        <taxon>Actinomycetota</taxon>
        <taxon>Actinomycetes</taxon>
        <taxon>Micrococcales</taxon>
        <taxon>Intrasporangiaceae</taxon>
        <taxon>Terrabacter</taxon>
    </lineage>
</organism>
<keyword evidence="2" id="KW-1185">Reference proteome</keyword>
<evidence type="ECO:0000313" key="2">
    <source>
        <dbReference type="Proteomes" id="UP001501285"/>
    </source>
</evidence>
<reference evidence="1 2" key="1">
    <citation type="journal article" date="2019" name="Int. J. Syst. Evol. Microbiol.">
        <title>The Global Catalogue of Microorganisms (GCM) 10K type strain sequencing project: providing services to taxonomists for standard genome sequencing and annotation.</title>
        <authorList>
            <consortium name="The Broad Institute Genomics Platform"/>
            <consortium name="The Broad Institute Genome Sequencing Center for Infectious Disease"/>
            <person name="Wu L."/>
            <person name="Ma J."/>
        </authorList>
    </citation>
    <scope>NUCLEOTIDE SEQUENCE [LARGE SCALE GENOMIC DNA]</scope>
    <source>
        <strain evidence="1 2">JCM 14283</strain>
    </source>
</reference>
<gene>
    <name evidence="1" type="ORF">GCM10009740_16920</name>
</gene>
<dbReference type="Gene3D" id="3.80.10.10">
    <property type="entry name" value="Ribonuclease Inhibitor"/>
    <property type="match status" value="1"/>
</dbReference>
<comment type="caution">
    <text evidence="1">The sequence shown here is derived from an EMBL/GenBank/DDBJ whole genome shotgun (WGS) entry which is preliminary data.</text>
</comment>